<dbReference type="GO" id="GO:0004803">
    <property type="term" value="F:transposase activity"/>
    <property type="evidence" value="ECO:0007669"/>
    <property type="project" value="TreeGrafter"/>
</dbReference>
<accession>A0A6G9XMM6</accession>
<dbReference type="GO" id="GO:0005829">
    <property type="term" value="C:cytosol"/>
    <property type="evidence" value="ECO:0007669"/>
    <property type="project" value="TreeGrafter"/>
</dbReference>
<organism evidence="3 4">
    <name type="scientific">Nocardia brasiliensis</name>
    <dbReference type="NCBI Taxonomy" id="37326"/>
    <lineage>
        <taxon>Bacteria</taxon>
        <taxon>Bacillati</taxon>
        <taxon>Actinomycetota</taxon>
        <taxon>Actinomycetes</taxon>
        <taxon>Mycobacteriales</taxon>
        <taxon>Nocardiaceae</taxon>
        <taxon>Nocardia</taxon>
    </lineage>
</organism>
<feature type="compositionally biased region" description="Basic and acidic residues" evidence="1">
    <location>
        <begin position="1"/>
        <end position="12"/>
    </location>
</feature>
<feature type="domain" description="Transposase IS30-like HTH" evidence="2">
    <location>
        <begin position="76"/>
        <end position="119"/>
    </location>
</feature>
<evidence type="ECO:0000256" key="1">
    <source>
        <dbReference type="SAM" id="MobiDB-lite"/>
    </source>
</evidence>
<reference evidence="3 4" key="1">
    <citation type="journal article" date="2019" name="ACS Chem. Biol.">
        <title>Identification and Mobilization of a Cryptic Antibiotic Biosynthesis Gene Locus from a Human-Pathogenic Nocardia Isolate.</title>
        <authorList>
            <person name="Herisse M."/>
            <person name="Ishida K."/>
            <person name="Porter J.L."/>
            <person name="Howden B."/>
            <person name="Hertweck C."/>
            <person name="Stinear T.P."/>
            <person name="Pidot S.J."/>
        </authorList>
    </citation>
    <scope>NUCLEOTIDE SEQUENCE [LARGE SCALE GENOMIC DNA]</scope>
    <source>
        <strain evidence="3 4">AUSMDU00024985</strain>
    </source>
</reference>
<dbReference type="GO" id="GO:0032196">
    <property type="term" value="P:transposition"/>
    <property type="evidence" value="ECO:0007669"/>
    <property type="project" value="TreeGrafter"/>
</dbReference>
<dbReference type="Proteomes" id="UP000501705">
    <property type="component" value="Chromosome"/>
</dbReference>
<feature type="region of interest" description="Disordered" evidence="1">
    <location>
        <begin position="1"/>
        <end position="25"/>
    </location>
</feature>
<dbReference type="AlphaFoldDB" id="A0A6G9XMM6"/>
<dbReference type="InterPro" id="IPR009057">
    <property type="entry name" value="Homeodomain-like_sf"/>
</dbReference>
<evidence type="ECO:0000259" key="2">
    <source>
        <dbReference type="Pfam" id="PF13936"/>
    </source>
</evidence>
<protein>
    <submittedName>
        <fullName evidence="3">Helix-turn-helix domain-containing protein</fullName>
    </submittedName>
</protein>
<dbReference type="EMBL" id="CP046171">
    <property type="protein sequence ID" value="QIS02191.1"/>
    <property type="molecule type" value="Genomic_DNA"/>
</dbReference>
<dbReference type="PANTHER" id="PTHR10948:SF23">
    <property type="entry name" value="TRANSPOSASE INSI FOR INSERTION SEQUENCE ELEMENT IS30A-RELATED"/>
    <property type="match status" value="1"/>
</dbReference>
<dbReference type="Pfam" id="PF13936">
    <property type="entry name" value="HTH_38"/>
    <property type="match status" value="1"/>
</dbReference>
<sequence>MGRPSDWMREVTGRAPMRSPGHPGHQRIVERRFRDKVAEGLLPTEAAVAVRVSPVKGTRWFRDAGGMSPYSRSPPSGRYLSFAEREEIALLRVQGKGVRQIATALGRSPSTISRELRRNAATRGGKLDYRALVAQWKAELFARRPKKAKLLENHQLRQYVQQRLAGRIAGPPTPWQRGTNESTNGLLRQYFPKGTDLSRWTARYLATVAHAHNTRPRKVLG</sequence>
<name>A0A6G9XMM6_NOCBR</name>
<proteinExistence type="predicted"/>
<dbReference type="PANTHER" id="PTHR10948">
    <property type="entry name" value="TRANSPOSASE"/>
    <property type="match status" value="1"/>
</dbReference>
<dbReference type="InterPro" id="IPR025246">
    <property type="entry name" value="IS30-like_HTH"/>
</dbReference>
<evidence type="ECO:0000313" key="3">
    <source>
        <dbReference type="EMBL" id="QIS02191.1"/>
    </source>
</evidence>
<gene>
    <name evidence="3" type="ORF">F5X71_07535</name>
</gene>
<evidence type="ECO:0000313" key="4">
    <source>
        <dbReference type="Proteomes" id="UP000501705"/>
    </source>
</evidence>
<dbReference type="InterPro" id="IPR051917">
    <property type="entry name" value="Transposase-Integrase"/>
</dbReference>
<dbReference type="SUPFAM" id="SSF53098">
    <property type="entry name" value="Ribonuclease H-like"/>
    <property type="match status" value="1"/>
</dbReference>
<dbReference type="Gene3D" id="1.10.10.60">
    <property type="entry name" value="Homeodomain-like"/>
    <property type="match status" value="1"/>
</dbReference>
<dbReference type="SUPFAM" id="SSF46689">
    <property type="entry name" value="Homeodomain-like"/>
    <property type="match status" value="1"/>
</dbReference>
<dbReference type="InterPro" id="IPR012337">
    <property type="entry name" value="RNaseH-like_sf"/>
</dbReference>